<keyword evidence="6" id="KW-1185">Reference proteome</keyword>
<evidence type="ECO:0000313" key="5">
    <source>
        <dbReference type="Proteomes" id="UP000253958"/>
    </source>
</evidence>
<dbReference type="SUPFAM" id="SSF55961">
    <property type="entry name" value="Bet v1-like"/>
    <property type="match status" value="2"/>
</dbReference>
<reference evidence="3 5" key="2">
    <citation type="submission" date="2018-08" db="EMBL/GenBank/DDBJ databases">
        <title>Streptomyces kandeliansis sp. nov., an endophytic bacterium isolated from mangrove plant.</title>
        <authorList>
            <person name="Wang R."/>
        </authorList>
    </citation>
    <scope>NUCLEOTIDE SEQUENCE [LARGE SCALE GENOMIC DNA]</scope>
    <source>
        <strain evidence="3">110B</strain>
        <strain evidence="5">H14(2018)</strain>
    </source>
</reference>
<dbReference type="AlphaFoldDB" id="A0A1C6SJA7"/>
<organism evidence="3 5">
    <name type="scientific">Micromonospora aurantiaca</name>
    <name type="common">nom. illeg.</name>
    <dbReference type="NCBI Taxonomy" id="47850"/>
    <lineage>
        <taxon>Bacteria</taxon>
        <taxon>Bacillati</taxon>
        <taxon>Actinomycetota</taxon>
        <taxon>Actinomycetes</taxon>
        <taxon>Micromonosporales</taxon>
        <taxon>Micromonosporaceae</taxon>
        <taxon>Micromonospora</taxon>
    </lineage>
</organism>
<dbReference type="Proteomes" id="UP000253958">
    <property type="component" value="Chromosome"/>
</dbReference>
<reference evidence="3 5" key="1">
    <citation type="submission" date="2018-07" db="EMBL/GenBank/DDBJ databases">
        <authorList>
            <person name="Ye Y."/>
        </authorList>
    </citation>
    <scope>NUCLEOTIDE SEQUENCE [LARGE SCALE GENOMIC DNA]</scope>
    <source>
        <strain evidence="3">110B</strain>
        <strain evidence="5">H14(2018)</strain>
    </source>
</reference>
<sequence length="284" mass="31267">MAPARLMVSTTVNARRSAVYAALTDHEALAGWFAERVETQPDAGCFRTDGSFTPRWASGALRTIDAQPGRRLALCWEAGAGSPVEIELVSVPTGRTGVRFVQWSPPGGGPDDPSALDFWCLAAGNLANHLEGRPVVRHDFARPRRGTARAEATLAVPARRVYAALTVPAELERWIAATAVVSPRVGGRYDFGWGDDLGPRSIVDLEPSRSLAYTWRERGHRDSVVRWTLRPCGRGTTVRVQHDLGGRPADRHQIGWENFLIDLQRMLASGQDWQRSVWQDEPVG</sequence>
<dbReference type="Proteomes" id="UP000471364">
    <property type="component" value="Unassembled WGS sequence"/>
</dbReference>
<dbReference type="InterPro" id="IPR023393">
    <property type="entry name" value="START-like_dom_sf"/>
</dbReference>
<dbReference type="EMBL" id="WAAR01000070">
    <property type="protein sequence ID" value="KAB1111336.1"/>
    <property type="molecule type" value="Genomic_DNA"/>
</dbReference>
<comment type="similarity">
    <text evidence="1">Belongs to the AHA1 family.</text>
</comment>
<dbReference type="InterPro" id="IPR013538">
    <property type="entry name" value="ASHA1/2-like_C"/>
</dbReference>
<reference evidence="4 6" key="3">
    <citation type="submission" date="2019-09" db="EMBL/GenBank/DDBJ databases">
        <title>High taxonomic diversity of Micromonospora strains isolated from Medicago sativa nodules in different geographical locations.</title>
        <authorList>
            <person name="Martinez-Hidalgo P."/>
            <person name="Flores-Felix J.D."/>
            <person name="Velazquez E."/>
            <person name="Brau L."/>
            <person name="Trujillo M.E."/>
            <person name="Martinez-Molina E."/>
        </authorList>
    </citation>
    <scope>NUCLEOTIDE SEQUENCE [LARGE SCALE GENOMIC DNA]</scope>
    <source>
        <strain evidence="4 6">ALFB5</strain>
    </source>
</reference>
<gene>
    <name evidence="3" type="ORF">DVH21_20390</name>
    <name evidence="4" type="ORF">F6X54_16750</name>
</gene>
<dbReference type="Pfam" id="PF08327">
    <property type="entry name" value="AHSA1"/>
    <property type="match status" value="2"/>
</dbReference>
<evidence type="ECO:0000256" key="1">
    <source>
        <dbReference type="ARBA" id="ARBA00006817"/>
    </source>
</evidence>
<feature type="domain" description="Activator of Hsp90 ATPase homologue 1/2-like C-terminal" evidence="2">
    <location>
        <begin position="14"/>
        <end position="107"/>
    </location>
</feature>
<proteinExistence type="inferred from homology"/>
<dbReference type="Gene3D" id="3.30.530.20">
    <property type="match status" value="2"/>
</dbReference>
<evidence type="ECO:0000313" key="4">
    <source>
        <dbReference type="EMBL" id="KAB1111336.1"/>
    </source>
</evidence>
<evidence type="ECO:0000313" key="3">
    <source>
        <dbReference type="EMBL" id="AXH92086.1"/>
    </source>
</evidence>
<protein>
    <submittedName>
        <fullName evidence="3">ATPase</fullName>
    </submittedName>
</protein>
<evidence type="ECO:0000313" key="6">
    <source>
        <dbReference type="Proteomes" id="UP000471364"/>
    </source>
</evidence>
<accession>A0A1C6SJA7</accession>
<evidence type="ECO:0000259" key="2">
    <source>
        <dbReference type="Pfam" id="PF08327"/>
    </source>
</evidence>
<dbReference type="CDD" id="cd07814">
    <property type="entry name" value="SRPBCC_CalC_Aha1-like"/>
    <property type="match status" value="1"/>
</dbReference>
<name>A0A1C6SJA7_9ACTN</name>
<dbReference type="EMBL" id="CP031263">
    <property type="protein sequence ID" value="AXH92086.1"/>
    <property type="molecule type" value="Genomic_DNA"/>
</dbReference>
<feature type="domain" description="Activator of Hsp90 ATPase homologue 1/2-like C-terminal" evidence="2">
    <location>
        <begin position="156"/>
        <end position="267"/>
    </location>
</feature>
<dbReference type="RefSeq" id="WP_013285667.1">
    <property type="nucleotide sequence ID" value="NZ_CBDRIO010000026.1"/>
</dbReference>